<evidence type="ECO:0000256" key="2">
    <source>
        <dbReference type="ARBA" id="ARBA00009152"/>
    </source>
</evidence>
<comment type="catalytic activity">
    <reaction evidence="7 8">
        <text>L-histidinol phosphate + H2O = L-histidinol + phosphate</text>
        <dbReference type="Rhea" id="RHEA:14465"/>
        <dbReference type="ChEBI" id="CHEBI:15377"/>
        <dbReference type="ChEBI" id="CHEBI:43474"/>
        <dbReference type="ChEBI" id="CHEBI:57699"/>
        <dbReference type="ChEBI" id="CHEBI:57980"/>
        <dbReference type="EC" id="3.1.3.15"/>
    </reaction>
</comment>
<dbReference type="CDD" id="cd12110">
    <property type="entry name" value="PHP_HisPPase_Hisj_like"/>
    <property type="match status" value="1"/>
</dbReference>
<dbReference type="EMBL" id="CP002631">
    <property type="protein sequence ID" value="AEB13088.1"/>
    <property type="molecule type" value="Genomic_DNA"/>
</dbReference>
<evidence type="ECO:0000256" key="6">
    <source>
        <dbReference type="ARBA" id="ARBA00023102"/>
    </source>
</evidence>
<dbReference type="GO" id="GO:0005737">
    <property type="term" value="C:cytoplasm"/>
    <property type="evidence" value="ECO:0007669"/>
    <property type="project" value="TreeGrafter"/>
</dbReference>
<dbReference type="AlphaFoldDB" id="F2NUY4"/>
<evidence type="ECO:0000256" key="3">
    <source>
        <dbReference type="ARBA" id="ARBA00013085"/>
    </source>
</evidence>
<evidence type="ECO:0000259" key="9">
    <source>
        <dbReference type="Pfam" id="PF02811"/>
    </source>
</evidence>
<dbReference type="GO" id="GO:0004401">
    <property type="term" value="F:histidinol-phosphatase activity"/>
    <property type="evidence" value="ECO:0007669"/>
    <property type="project" value="UniProtKB-UniRule"/>
</dbReference>
<protein>
    <recommendedName>
        <fullName evidence="3 8">Histidinol-phosphatase</fullName>
        <shortName evidence="8">HolPase</shortName>
        <ecNumber evidence="3 8">3.1.3.15</ecNumber>
    </recommendedName>
</protein>
<dbReference type="OrthoDB" id="9775255at2"/>
<evidence type="ECO:0000313" key="11">
    <source>
        <dbReference type="Proteomes" id="UP000006852"/>
    </source>
</evidence>
<comment type="pathway">
    <text evidence="1 8">Amino-acid biosynthesis; L-histidine biosynthesis; L-histidine from 5-phospho-alpha-D-ribose 1-diphosphate: step 8/9.</text>
</comment>
<reference evidence="11" key="2">
    <citation type="submission" date="2011-04" db="EMBL/GenBank/DDBJ databases">
        <title>The complete genome of chromosome of Treponema succinifaciens DSM 2489.</title>
        <authorList>
            <person name="Lucas S."/>
            <person name="Copeland A."/>
            <person name="Lapidus A."/>
            <person name="Bruce D."/>
            <person name="Goodwin L."/>
            <person name="Pitluck S."/>
            <person name="Peters L."/>
            <person name="Kyrpides N."/>
            <person name="Mavromatis K."/>
            <person name="Ivanova N."/>
            <person name="Ovchinnikova G."/>
            <person name="Teshima H."/>
            <person name="Detter J.C."/>
            <person name="Tapia R."/>
            <person name="Han C."/>
            <person name="Land M."/>
            <person name="Hauser L."/>
            <person name="Markowitz V."/>
            <person name="Cheng J.-F."/>
            <person name="Hugenholtz P."/>
            <person name="Woyke T."/>
            <person name="Wu D."/>
            <person name="Gronow S."/>
            <person name="Wellnitz S."/>
            <person name="Brambilla E."/>
            <person name="Klenk H.-P."/>
            <person name="Eisen J.A."/>
        </authorList>
    </citation>
    <scope>NUCLEOTIDE SEQUENCE [LARGE SCALE GENOMIC DNA]</scope>
    <source>
        <strain evidence="11">ATCC 33096 / DSM 2489 / 6091</strain>
    </source>
</reference>
<evidence type="ECO:0000256" key="1">
    <source>
        <dbReference type="ARBA" id="ARBA00004970"/>
    </source>
</evidence>
<dbReference type="GeneID" id="302997366"/>
<evidence type="ECO:0000313" key="10">
    <source>
        <dbReference type="EMBL" id="AEB13088.1"/>
    </source>
</evidence>
<evidence type="ECO:0000256" key="7">
    <source>
        <dbReference type="ARBA" id="ARBA00049158"/>
    </source>
</evidence>
<reference evidence="10 11" key="1">
    <citation type="journal article" date="2011" name="Stand. Genomic Sci.">
        <title>Complete genome sequence of Treponema succinifaciens type strain (6091).</title>
        <authorList>
            <person name="Han C."/>
            <person name="Gronow S."/>
            <person name="Teshima H."/>
            <person name="Lapidus A."/>
            <person name="Nolan M."/>
            <person name="Lucas S."/>
            <person name="Hammon N."/>
            <person name="Deshpande S."/>
            <person name="Cheng J.F."/>
            <person name="Zeytun A."/>
            <person name="Tapia R."/>
            <person name="Goodwin L."/>
            <person name="Pitluck S."/>
            <person name="Liolios K."/>
            <person name="Pagani I."/>
            <person name="Ivanova N."/>
            <person name="Mavromatis K."/>
            <person name="Mikhailova N."/>
            <person name="Huntemann M."/>
            <person name="Pati A."/>
            <person name="Chen A."/>
            <person name="Palaniappan K."/>
            <person name="Land M."/>
            <person name="Hauser L."/>
            <person name="Brambilla E.M."/>
            <person name="Rohde M."/>
            <person name="Goker M."/>
            <person name="Woyke T."/>
            <person name="Bristow J."/>
            <person name="Eisen J.A."/>
            <person name="Markowitz V."/>
            <person name="Hugenholtz P."/>
            <person name="Kyrpides N.C."/>
            <person name="Klenk H.P."/>
            <person name="Detter J.C."/>
        </authorList>
    </citation>
    <scope>NUCLEOTIDE SEQUENCE [LARGE SCALE GENOMIC DNA]</scope>
    <source>
        <strain evidence="11">ATCC 33096 / DSM 2489 / 6091</strain>
    </source>
</reference>
<dbReference type="eggNOG" id="COG1387">
    <property type="taxonomic scope" value="Bacteria"/>
</dbReference>
<name>F2NUY4_TRES6</name>
<sequence length="264" mass="30280">MKSISNFHTHTELCHHAKGQPVDYVNQAILEGCTALGFSDHCPYPEDFFDYWPEIRMTTKEASEYSEWIEEAKEAAMFPIYQGYECEWEESFVGWYDELKADFGADYLVLGSHWVTDGSSHIYIPDVESPLLLNKYIDQTIEGMRSGHFAFLAHPDLFMAGYKEWDDQAKACSQAILDAASDLDLPIEINGLGITRTPNHTKRGMRYPYPFVEFWEMASLTNVRVICNSDAHNPQDVIMNAWKARDFASRFGIEPLELPDFCTD</sequence>
<dbReference type="Gene3D" id="3.20.20.140">
    <property type="entry name" value="Metal-dependent hydrolases"/>
    <property type="match status" value="1"/>
</dbReference>
<dbReference type="InterPro" id="IPR016195">
    <property type="entry name" value="Pol/histidinol_Pase-like"/>
</dbReference>
<dbReference type="InterPro" id="IPR010140">
    <property type="entry name" value="Histidinol_P_phosphatase_HisJ"/>
</dbReference>
<dbReference type="Proteomes" id="UP000006852">
    <property type="component" value="Chromosome"/>
</dbReference>
<keyword evidence="6 8" id="KW-0368">Histidine biosynthesis</keyword>
<dbReference type="InterPro" id="IPR004013">
    <property type="entry name" value="PHP_dom"/>
</dbReference>
<dbReference type="Pfam" id="PF02811">
    <property type="entry name" value="PHP"/>
    <property type="match status" value="1"/>
</dbReference>
<keyword evidence="11" id="KW-1185">Reference proteome</keyword>
<keyword evidence="4 8" id="KW-0028">Amino-acid biosynthesis</keyword>
<dbReference type="RefSeq" id="WP_013700399.1">
    <property type="nucleotide sequence ID" value="NC_015385.1"/>
</dbReference>
<dbReference type="PANTHER" id="PTHR21039">
    <property type="entry name" value="HISTIDINOL PHOSPHATASE-RELATED"/>
    <property type="match status" value="1"/>
</dbReference>
<accession>F2NUY4</accession>
<evidence type="ECO:0000256" key="5">
    <source>
        <dbReference type="ARBA" id="ARBA00022801"/>
    </source>
</evidence>
<evidence type="ECO:0000256" key="8">
    <source>
        <dbReference type="RuleBase" id="RU366003"/>
    </source>
</evidence>
<proteinExistence type="inferred from homology"/>
<gene>
    <name evidence="10" type="ordered locus">Tresu_0122</name>
</gene>
<dbReference type="KEGG" id="tsu:Tresu_0122"/>
<dbReference type="PANTHER" id="PTHR21039:SF0">
    <property type="entry name" value="HISTIDINOL-PHOSPHATASE"/>
    <property type="match status" value="1"/>
</dbReference>
<comment type="similarity">
    <text evidence="2 8">Belongs to the PHP hydrolase family. HisK subfamily.</text>
</comment>
<dbReference type="STRING" id="869209.Tresu_0122"/>
<dbReference type="SUPFAM" id="SSF89550">
    <property type="entry name" value="PHP domain-like"/>
    <property type="match status" value="1"/>
</dbReference>
<dbReference type="EC" id="3.1.3.15" evidence="3 8"/>
<feature type="domain" description="PHP" evidence="9">
    <location>
        <begin position="7"/>
        <end position="190"/>
    </location>
</feature>
<dbReference type="GO" id="GO:0000105">
    <property type="term" value="P:L-histidine biosynthetic process"/>
    <property type="evidence" value="ECO:0007669"/>
    <property type="project" value="UniProtKB-UniRule"/>
</dbReference>
<organism evidence="10 11">
    <name type="scientific">Treponema succinifaciens (strain ATCC 33096 / DSM 2489 / 6091)</name>
    <dbReference type="NCBI Taxonomy" id="869209"/>
    <lineage>
        <taxon>Bacteria</taxon>
        <taxon>Pseudomonadati</taxon>
        <taxon>Spirochaetota</taxon>
        <taxon>Spirochaetia</taxon>
        <taxon>Spirochaetales</taxon>
        <taxon>Treponemataceae</taxon>
        <taxon>Treponema</taxon>
    </lineage>
</organism>
<keyword evidence="5 8" id="KW-0378">Hydrolase</keyword>
<dbReference type="UniPathway" id="UPA00031">
    <property type="reaction ID" value="UER00013"/>
</dbReference>
<dbReference type="HOGENOM" id="CLU_054611_1_0_12"/>
<evidence type="ECO:0000256" key="4">
    <source>
        <dbReference type="ARBA" id="ARBA00022605"/>
    </source>
</evidence>